<proteinExistence type="predicted"/>
<protein>
    <submittedName>
        <fullName evidence="1">Uncharacterized protein</fullName>
    </submittedName>
</protein>
<organism evidence="1 2">
    <name type="scientific">Rubroshorea leprosula</name>
    <dbReference type="NCBI Taxonomy" id="152421"/>
    <lineage>
        <taxon>Eukaryota</taxon>
        <taxon>Viridiplantae</taxon>
        <taxon>Streptophyta</taxon>
        <taxon>Embryophyta</taxon>
        <taxon>Tracheophyta</taxon>
        <taxon>Spermatophyta</taxon>
        <taxon>Magnoliopsida</taxon>
        <taxon>eudicotyledons</taxon>
        <taxon>Gunneridae</taxon>
        <taxon>Pentapetalae</taxon>
        <taxon>rosids</taxon>
        <taxon>malvids</taxon>
        <taxon>Malvales</taxon>
        <taxon>Dipterocarpaceae</taxon>
        <taxon>Rubroshorea</taxon>
    </lineage>
</organism>
<accession>A0AAV5M049</accession>
<gene>
    <name evidence="1" type="ORF">SLEP1_g50406</name>
</gene>
<keyword evidence="2" id="KW-1185">Reference proteome</keyword>
<sequence length="88" mass="9363">METSPKRKVKCSILQRDCNGEENQEMGFDSGVSVGAVAVGNLEMVDSLCEKSSVLGLIFGSFAGKVLLLKTFKIFLKCDSSPSGLAKS</sequence>
<evidence type="ECO:0000313" key="2">
    <source>
        <dbReference type="Proteomes" id="UP001054252"/>
    </source>
</evidence>
<evidence type="ECO:0000313" key="1">
    <source>
        <dbReference type="EMBL" id="GKV43066.1"/>
    </source>
</evidence>
<comment type="caution">
    <text evidence="1">The sequence shown here is derived from an EMBL/GenBank/DDBJ whole genome shotgun (WGS) entry which is preliminary data.</text>
</comment>
<reference evidence="1 2" key="1">
    <citation type="journal article" date="2021" name="Commun. Biol.">
        <title>The genome of Shorea leprosula (Dipterocarpaceae) highlights the ecological relevance of drought in aseasonal tropical rainforests.</title>
        <authorList>
            <person name="Ng K.K.S."/>
            <person name="Kobayashi M.J."/>
            <person name="Fawcett J.A."/>
            <person name="Hatakeyama M."/>
            <person name="Paape T."/>
            <person name="Ng C.H."/>
            <person name="Ang C.C."/>
            <person name="Tnah L.H."/>
            <person name="Lee C.T."/>
            <person name="Nishiyama T."/>
            <person name="Sese J."/>
            <person name="O'Brien M.J."/>
            <person name="Copetti D."/>
            <person name="Mohd Noor M.I."/>
            <person name="Ong R.C."/>
            <person name="Putra M."/>
            <person name="Sireger I.Z."/>
            <person name="Indrioko S."/>
            <person name="Kosugi Y."/>
            <person name="Izuno A."/>
            <person name="Isagi Y."/>
            <person name="Lee S.L."/>
            <person name="Shimizu K.K."/>
        </authorList>
    </citation>
    <scope>NUCLEOTIDE SEQUENCE [LARGE SCALE GENOMIC DNA]</scope>
    <source>
        <strain evidence="1">214</strain>
    </source>
</reference>
<dbReference type="Proteomes" id="UP001054252">
    <property type="component" value="Unassembled WGS sequence"/>
</dbReference>
<dbReference type="EMBL" id="BPVZ01000164">
    <property type="protein sequence ID" value="GKV43066.1"/>
    <property type="molecule type" value="Genomic_DNA"/>
</dbReference>
<name>A0AAV5M049_9ROSI</name>
<dbReference type="AlphaFoldDB" id="A0AAV5M049"/>